<name>A0A0M2V6B1_9GAMM</name>
<keyword evidence="3" id="KW-1185">Reference proteome</keyword>
<dbReference type="SUPFAM" id="SSF81901">
    <property type="entry name" value="HCP-like"/>
    <property type="match status" value="1"/>
</dbReference>
<dbReference type="InterPro" id="IPR050767">
    <property type="entry name" value="Sel1_AlgK"/>
</dbReference>
<sequence>MQVARIGSAIALSLTLTIASVGSLPAMASAEAKVCEGNQCENEMRRLIKLARSGSGDAAAFVAMAYASGDGLEQNHQEAARFIKLGVRHRNPMATYLMADWHRNGFVLEQNIEQADKLLAQAVKSEYPPAMYQQALLYLQTDDETKVDEAVTLLEKAAETKLMNAMFILARLKHTATATEQDLAGAGKLYKALTLARHPEARDYLQQVINEMATDTQQTDLIADFKSVDDIEVIQVRGQKLEANVMLDGLVRRLNASGKYDRRSVGSRISGVTCENSGSACASITPGSGASSIGEVLSGGK</sequence>
<accession>A0A0M2V6B1</accession>
<feature type="chain" id="PRO_5005644361" evidence="1">
    <location>
        <begin position="29"/>
        <end position="301"/>
    </location>
</feature>
<dbReference type="InterPro" id="IPR011990">
    <property type="entry name" value="TPR-like_helical_dom_sf"/>
</dbReference>
<dbReference type="AlphaFoldDB" id="A0A0M2V6B1"/>
<dbReference type="Gene3D" id="1.25.40.10">
    <property type="entry name" value="Tetratricopeptide repeat domain"/>
    <property type="match status" value="1"/>
</dbReference>
<evidence type="ECO:0000256" key="1">
    <source>
        <dbReference type="SAM" id="SignalP"/>
    </source>
</evidence>
<organism evidence="2 3">
    <name type="scientific">Arsukibacterium ikkense</name>
    <dbReference type="NCBI Taxonomy" id="336831"/>
    <lineage>
        <taxon>Bacteria</taxon>
        <taxon>Pseudomonadati</taxon>
        <taxon>Pseudomonadota</taxon>
        <taxon>Gammaproteobacteria</taxon>
        <taxon>Chromatiales</taxon>
        <taxon>Chromatiaceae</taxon>
        <taxon>Arsukibacterium</taxon>
    </lineage>
</organism>
<protein>
    <submittedName>
        <fullName evidence="2">Uncharacterized protein</fullName>
    </submittedName>
</protein>
<keyword evidence="1" id="KW-0732">Signal</keyword>
<dbReference type="Proteomes" id="UP000034228">
    <property type="component" value="Unassembled WGS sequence"/>
</dbReference>
<dbReference type="PANTHER" id="PTHR11102:SF147">
    <property type="entry name" value="SEL1L ADAPTOR SUBUNIT OF ERAD E3 UBIQUITIN LIGASE"/>
    <property type="match status" value="1"/>
</dbReference>
<dbReference type="PATRIC" id="fig|336831.14.peg.3008"/>
<gene>
    <name evidence="2" type="ORF">WG68_06320</name>
</gene>
<evidence type="ECO:0000313" key="2">
    <source>
        <dbReference type="EMBL" id="KKO46377.1"/>
    </source>
</evidence>
<dbReference type="PANTHER" id="PTHR11102">
    <property type="entry name" value="SEL-1-LIKE PROTEIN"/>
    <property type="match status" value="1"/>
</dbReference>
<dbReference type="SMART" id="SM00671">
    <property type="entry name" value="SEL1"/>
    <property type="match status" value="4"/>
</dbReference>
<reference evidence="2 3" key="1">
    <citation type="submission" date="2015-03" db="EMBL/GenBank/DDBJ databases">
        <title>Draft genome sequences of two protease-producing strains of Arsukibacterium isolated from two cold and alkaline environments.</title>
        <authorList>
            <person name="Lylloff J.E."/>
            <person name="Skov L.B."/>
            <person name="Jepsen M."/>
            <person name="Hallin P.F."/>
            <person name="Sorensen S.J."/>
            <person name="Stougaard P."/>
            <person name="Glaring M.A."/>
        </authorList>
    </citation>
    <scope>NUCLEOTIDE SEQUENCE [LARGE SCALE GENOMIC DNA]</scope>
    <source>
        <strain evidence="2 3">GCM72</strain>
    </source>
</reference>
<dbReference type="RefSeq" id="WP_046556818.1">
    <property type="nucleotide sequence ID" value="NZ_LAHO01000004.1"/>
</dbReference>
<dbReference type="GO" id="GO:0036503">
    <property type="term" value="P:ERAD pathway"/>
    <property type="evidence" value="ECO:0007669"/>
    <property type="project" value="TreeGrafter"/>
</dbReference>
<proteinExistence type="predicted"/>
<dbReference type="EMBL" id="LAHO01000004">
    <property type="protein sequence ID" value="KKO46377.1"/>
    <property type="molecule type" value="Genomic_DNA"/>
</dbReference>
<evidence type="ECO:0000313" key="3">
    <source>
        <dbReference type="Proteomes" id="UP000034228"/>
    </source>
</evidence>
<feature type="signal peptide" evidence="1">
    <location>
        <begin position="1"/>
        <end position="28"/>
    </location>
</feature>
<dbReference type="InterPro" id="IPR006597">
    <property type="entry name" value="Sel1-like"/>
</dbReference>
<comment type="caution">
    <text evidence="2">The sequence shown here is derived from an EMBL/GenBank/DDBJ whole genome shotgun (WGS) entry which is preliminary data.</text>
</comment>
<dbReference type="STRING" id="336831.WG68_06320"/>